<feature type="region of interest" description="Disordered" evidence="1">
    <location>
        <begin position="382"/>
        <end position="420"/>
    </location>
</feature>
<feature type="compositionally biased region" description="Polar residues" evidence="1">
    <location>
        <begin position="403"/>
        <end position="413"/>
    </location>
</feature>
<keyword evidence="3" id="KW-1185">Reference proteome</keyword>
<proteinExistence type="predicted"/>
<reference evidence="2 3" key="1">
    <citation type="submission" date="2021-06" db="EMBL/GenBank/DDBJ databases">
        <title>Caerostris extrusa draft genome.</title>
        <authorList>
            <person name="Kono N."/>
            <person name="Arakawa K."/>
        </authorList>
    </citation>
    <scope>NUCLEOTIDE SEQUENCE [LARGE SCALE GENOMIC DNA]</scope>
</reference>
<comment type="caution">
    <text evidence="2">The sequence shown here is derived from an EMBL/GenBank/DDBJ whole genome shotgun (WGS) entry which is preliminary data.</text>
</comment>
<feature type="compositionally biased region" description="Polar residues" evidence="1">
    <location>
        <begin position="256"/>
        <end position="277"/>
    </location>
</feature>
<accession>A0AAV4SIG8</accession>
<feature type="region of interest" description="Disordered" evidence="1">
    <location>
        <begin position="81"/>
        <end position="150"/>
    </location>
</feature>
<feature type="region of interest" description="Disordered" evidence="1">
    <location>
        <begin position="248"/>
        <end position="279"/>
    </location>
</feature>
<organism evidence="2 3">
    <name type="scientific">Caerostris extrusa</name>
    <name type="common">Bark spider</name>
    <name type="synonym">Caerostris bankana</name>
    <dbReference type="NCBI Taxonomy" id="172846"/>
    <lineage>
        <taxon>Eukaryota</taxon>
        <taxon>Metazoa</taxon>
        <taxon>Ecdysozoa</taxon>
        <taxon>Arthropoda</taxon>
        <taxon>Chelicerata</taxon>
        <taxon>Arachnida</taxon>
        <taxon>Araneae</taxon>
        <taxon>Araneomorphae</taxon>
        <taxon>Entelegynae</taxon>
        <taxon>Araneoidea</taxon>
        <taxon>Araneidae</taxon>
        <taxon>Caerostris</taxon>
    </lineage>
</organism>
<feature type="compositionally biased region" description="Polar residues" evidence="1">
    <location>
        <begin position="136"/>
        <end position="150"/>
    </location>
</feature>
<feature type="region of interest" description="Disordered" evidence="1">
    <location>
        <begin position="342"/>
        <end position="365"/>
    </location>
</feature>
<feature type="compositionally biased region" description="Basic and acidic residues" evidence="1">
    <location>
        <begin position="106"/>
        <end position="115"/>
    </location>
</feature>
<dbReference type="Proteomes" id="UP001054945">
    <property type="component" value="Unassembled WGS sequence"/>
</dbReference>
<evidence type="ECO:0000256" key="1">
    <source>
        <dbReference type="SAM" id="MobiDB-lite"/>
    </source>
</evidence>
<protein>
    <submittedName>
        <fullName evidence="2">Uncharacterized protein</fullName>
    </submittedName>
</protein>
<feature type="compositionally biased region" description="Basic and acidic residues" evidence="1">
    <location>
        <begin position="124"/>
        <end position="135"/>
    </location>
</feature>
<dbReference type="EMBL" id="BPLR01009541">
    <property type="protein sequence ID" value="GIY32769.1"/>
    <property type="molecule type" value="Genomic_DNA"/>
</dbReference>
<name>A0AAV4SIG8_CAEEX</name>
<dbReference type="AlphaFoldDB" id="A0AAV4SIG8"/>
<sequence>MMNLQNLTIQSVKRHIKRLDFSKNENDISISTTKRNLQNKSVNVSHGKTRNVVEKLKGKNKFLEIDNSVKNQSPLFRVNRHENDDNVTNISTPKSKKVSVSFINSEKNKPSEVDNLRNSQTPLKKIDFNTKKSYDRSTSSSKKNLQDETVNISHGKIRNVEVSNTNLEENNQLLESDDLRKTQTPSKKLEFTTEKKDSTSTIKKFLPVKSINMSNVKTRKFSKIPIRILEGNNKSLAARISTKNQTMHNEFETSSDENYYKSTSPTKRNSRGKSINISHGKRKISDVPITDLEEENELLEVENTRKDQAPHQKSVNISSVKTRKVSGVPITNLEEENELLEFENSRKDHTPHQKSTPTKGILKRKSINISSVKTRKVSGVPITNLEEENEPLEFEISRKDQTPHQNSTPTTKGTLKRKIH</sequence>
<evidence type="ECO:0000313" key="2">
    <source>
        <dbReference type="EMBL" id="GIY32769.1"/>
    </source>
</evidence>
<gene>
    <name evidence="2" type="ORF">CEXT_484941</name>
</gene>
<evidence type="ECO:0000313" key="3">
    <source>
        <dbReference type="Proteomes" id="UP001054945"/>
    </source>
</evidence>